<gene>
    <name evidence="2" type="ordered locus">Slit_0059</name>
</gene>
<dbReference type="eggNOG" id="ENOG50335HN">
    <property type="taxonomic scope" value="Bacteria"/>
</dbReference>
<keyword evidence="3" id="KW-1185">Reference proteome</keyword>
<evidence type="ECO:0000313" key="2">
    <source>
        <dbReference type="EMBL" id="ADE10301.1"/>
    </source>
</evidence>
<dbReference type="Proteomes" id="UP000001625">
    <property type="component" value="Chromosome"/>
</dbReference>
<evidence type="ECO:0008006" key="4">
    <source>
        <dbReference type="Google" id="ProtNLM"/>
    </source>
</evidence>
<dbReference type="AlphaFoldDB" id="D5CTJ5"/>
<sequence length="247" mass="27652">MKASELLDAIKNKVGISTDQKLAAYLGMTQPALVAWRSQKTLSPLQITNAIVKAKAASKKEAHHLAIKPIVEFFPISTVEVGNAGKMEIFETGKEARQHENGLKKVLENSKGLYIFYDTRGKALYAGQTKKQNLWKELHNAFNRTRSAQVITLVRHPVNDTTFNPAVEKNKQPHDKNLKLHDLAAYFSAYEVADGMIDDLEALLVRVFPNDLLNSKMEKFGKASNKKKASVSKPAKKQTRPVKRKTK</sequence>
<dbReference type="EMBL" id="CP001965">
    <property type="protein sequence ID" value="ADE10301.1"/>
    <property type="molecule type" value="Genomic_DNA"/>
</dbReference>
<dbReference type="STRING" id="580332.Slit_0059"/>
<feature type="region of interest" description="Disordered" evidence="1">
    <location>
        <begin position="219"/>
        <end position="247"/>
    </location>
</feature>
<dbReference type="RefSeq" id="WP_013028200.1">
    <property type="nucleotide sequence ID" value="NC_013959.1"/>
</dbReference>
<evidence type="ECO:0000256" key="1">
    <source>
        <dbReference type="SAM" id="MobiDB-lite"/>
    </source>
</evidence>
<accession>D5CTJ5</accession>
<name>D5CTJ5_SIDLE</name>
<dbReference type="HOGENOM" id="CLU_083551_0_0_4"/>
<evidence type="ECO:0000313" key="3">
    <source>
        <dbReference type="Proteomes" id="UP000001625"/>
    </source>
</evidence>
<organism evidence="2 3">
    <name type="scientific">Sideroxydans lithotrophicus (strain ES-1)</name>
    <dbReference type="NCBI Taxonomy" id="580332"/>
    <lineage>
        <taxon>Bacteria</taxon>
        <taxon>Pseudomonadati</taxon>
        <taxon>Pseudomonadota</taxon>
        <taxon>Betaproteobacteria</taxon>
        <taxon>Nitrosomonadales</taxon>
        <taxon>Gallionellaceae</taxon>
        <taxon>Sideroxydans</taxon>
    </lineage>
</organism>
<proteinExistence type="predicted"/>
<protein>
    <recommendedName>
        <fullName evidence="4">GIY-YIG domain-containing protein</fullName>
    </recommendedName>
</protein>
<dbReference type="KEGG" id="slt:Slit_0059"/>
<feature type="compositionally biased region" description="Basic residues" evidence="1">
    <location>
        <begin position="224"/>
        <end position="247"/>
    </location>
</feature>
<dbReference type="OrthoDB" id="5519787at2"/>
<reference evidence="2 3" key="1">
    <citation type="submission" date="2010-03" db="EMBL/GenBank/DDBJ databases">
        <title>Complete sequence of Sideroxydans lithotrophicus ES-1.</title>
        <authorList>
            <consortium name="US DOE Joint Genome Institute"/>
            <person name="Lucas S."/>
            <person name="Copeland A."/>
            <person name="Lapidus A."/>
            <person name="Cheng J.-F."/>
            <person name="Bruce D."/>
            <person name="Goodwin L."/>
            <person name="Pitluck S."/>
            <person name="Munk A.C."/>
            <person name="Detter J.C."/>
            <person name="Han C."/>
            <person name="Tapia R."/>
            <person name="Larimer F."/>
            <person name="Land M."/>
            <person name="Hauser L."/>
            <person name="Kyrpides N."/>
            <person name="Ivanova N."/>
            <person name="Emerson D."/>
            <person name="Woyke T."/>
        </authorList>
    </citation>
    <scope>NUCLEOTIDE SEQUENCE [LARGE SCALE GENOMIC DNA]</scope>
    <source>
        <strain evidence="2 3">ES-1</strain>
    </source>
</reference>